<dbReference type="InterPro" id="IPR036249">
    <property type="entry name" value="Thioredoxin-like_sf"/>
</dbReference>
<evidence type="ECO:0000256" key="2">
    <source>
        <dbReference type="ARBA" id="ARBA00013017"/>
    </source>
</evidence>
<dbReference type="GO" id="GO:0042744">
    <property type="term" value="P:hydrogen peroxide catabolic process"/>
    <property type="evidence" value="ECO:0007669"/>
    <property type="project" value="TreeGrafter"/>
</dbReference>
<dbReference type="GO" id="GO:0008340">
    <property type="term" value="P:determination of adult lifespan"/>
    <property type="evidence" value="ECO:0007669"/>
    <property type="project" value="UniProtKB-ARBA"/>
</dbReference>
<evidence type="ECO:0000256" key="6">
    <source>
        <dbReference type="ARBA" id="ARBA00023157"/>
    </source>
</evidence>
<evidence type="ECO:0000256" key="5">
    <source>
        <dbReference type="ARBA" id="ARBA00023002"/>
    </source>
</evidence>
<dbReference type="GO" id="GO:0045454">
    <property type="term" value="P:cell redox homeostasis"/>
    <property type="evidence" value="ECO:0007669"/>
    <property type="project" value="TreeGrafter"/>
</dbReference>
<keyword evidence="4 9" id="KW-0049">Antioxidant</keyword>
<evidence type="ECO:0000256" key="7">
    <source>
        <dbReference type="ARBA" id="ARBA00023284"/>
    </source>
</evidence>
<dbReference type="PIRSF" id="PIRSF000239">
    <property type="entry name" value="AHPC"/>
    <property type="match status" value="1"/>
</dbReference>
<comment type="function">
    <text evidence="9">Thiol-specific peroxidase that catalyzes the reduction of hydrogen peroxide and organic hydroperoxides to water and alcohols, respectively.</text>
</comment>
<evidence type="ECO:0000256" key="10">
    <source>
        <dbReference type="PIRSR" id="PIRSR000239-1"/>
    </source>
</evidence>
<organism evidence="12 13">
    <name type="scientific">Glossina austeni</name>
    <name type="common">Savannah tsetse fly</name>
    <dbReference type="NCBI Taxonomy" id="7395"/>
    <lineage>
        <taxon>Eukaryota</taxon>
        <taxon>Metazoa</taxon>
        <taxon>Ecdysozoa</taxon>
        <taxon>Arthropoda</taxon>
        <taxon>Hexapoda</taxon>
        <taxon>Insecta</taxon>
        <taxon>Pterygota</taxon>
        <taxon>Neoptera</taxon>
        <taxon>Endopterygota</taxon>
        <taxon>Diptera</taxon>
        <taxon>Brachycera</taxon>
        <taxon>Muscomorpha</taxon>
        <taxon>Hippoboscoidea</taxon>
        <taxon>Glossinidae</taxon>
        <taxon>Glossina</taxon>
    </lineage>
</organism>
<keyword evidence="5 9" id="KW-0560">Oxidoreductase</keyword>
<comment type="catalytic activity">
    <reaction evidence="8">
        <text>a hydroperoxide + [thioredoxin]-dithiol = an alcohol + [thioredoxin]-disulfide + H2O</text>
        <dbReference type="Rhea" id="RHEA:62620"/>
        <dbReference type="Rhea" id="RHEA-COMP:10698"/>
        <dbReference type="Rhea" id="RHEA-COMP:10700"/>
        <dbReference type="ChEBI" id="CHEBI:15377"/>
        <dbReference type="ChEBI" id="CHEBI:29950"/>
        <dbReference type="ChEBI" id="CHEBI:30879"/>
        <dbReference type="ChEBI" id="CHEBI:35924"/>
        <dbReference type="ChEBI" id="CHEBI:50058"/>
        <dbReference type="EC" id="1.11.1.24"/>
    </reaction>
</comment>
<dbReference type="PANTHER" id="PTHR10681:SF163">
    <property type="entry name" value="AT16346P-RELATED"/>
    <property type="match status" value="1"/>
</dbReference>
<dbReference type="Gene3D" id="3.40.30.10">
    <property type="entry name" value="Glutaredoxin"/>
    <property type="match status" value="1"/>
</dbReference>
<evidence type="ECO:0000256" key="3">
    <source>
        <dbReference type="ARBA" id="ARBA00022559"/>
    </source>
</evidence>
<dbReference type="Pfam" id="PF00578">
    <property type="entry name" value="AhpC-TSA"/>
    <property type="match status" value="1"/>
</dbReference>
<name>A0A1A9UGH7_GLOAU</name>
<dbReference type="InterPro" id="IPR024706">
    <property type="entry name" value="Peroxiredoxin_AhpC-typ"/>
</dbReference>
<evidence type="ECO:0000256" key="1">
    <source>
        <dbReference type="ARBA" id="ARBA00009796"/>
    </source>
</evidence>
<sequence length="194" mass="21893">MPKLQQRAPDFTGPAVVKGAFRDISLTDYRGKYVVLFFYPLDFTFVCPTEIVAFSDRADEFRNIGCEVIACSTDSQYTHLAWVNTPRRQGGLGELDIPLLADKSMKIAREYDVLNEKTGILFRGLFIIDKNQILRQITINDLPVGRSVDETLRLVQAFQFTDEHGEVCPANWKAGQKTMAADPRKSTEYFAATS</sequence>
<accession>A0A1A9UGH7</accession>
<dbReference type="InterPro" id="IPR050217">
    <property type="entry name" value="Peroxiredoxin"/>
</dbReference>
<keyword evidence="13" id="KW-1185">Reference proteome</keyword>
<dbReference type="FunFam" id="3.40.30.10:FF:000003">
    <property type="entry name" value="Peroxiredoxin 1"/>
    <property type="match status" value="1"/>
</dbReference>
<dbReference type="STRING" id="7395.A0A1A9UGH7"/>
<protein>
    <recommendedName>
        <fullName evidence="2">thioredoxin-dependent peroxiredoxin</fullName>
        <ecNumber evidence="2">1.11.1.24</ecNumber>
    </recommendedName>
</protein>
<proteinExistence type="inferred from homology"/>
<evidence type="ECO:0000313" key="13">
    <source>
        <dbReference type="Proteomes" id="UP000078200"/>
    </source>
</evidence>
<dbReference type="GO" id="GO:0005829">
    <property type="term" value="C:cytosol"/>
    <property type="evidence" value="ECO:0007669"/>
    <property type="project" value="TreeGrafter"/>
</dbReference>
<dbReference type="Pfam" id="PF10417">
    <property type="entry name" value="1-cysPrx_C"/>
    <property type="match status" value="1"/>
</dbReference>
<dbReference type="CDD" id="cd03015">
    <property type="entry name" value="PRX_Typ2cys"/>
    <property type="match status" value="1"/>
</dbReference>
<comment type="similarity">
    <text evidence="1">Belongs to the peroxiredoxin family. AhpC/Prx1 subfamily.</text>
</comment>
<keyword evidence="3 9" id="KW-0575">Peroxidase</keyword>
<evidence type="ECO:0000256" key="9">
    <source>
        <dbReference type="PIRNR" id="PIRNR000239"/>
    </source>
</evidence>
<dbReference type="Proteomes" id="UP000078200">
    <property type="component" value="Unassembled WGS sequence"/>
</dbReference>
<dbReference type="GO" id="GO:0019430">
    <property type="term" value="P:removal of superoxide radicals"/>
    <property type="evidence" value="ECO:0007669"/>
    <property type="project" value="TreeGrafter"/>
</dbReference>
<dbReference type="InterPro" id="IPR013766">
    <property type="entry name" value="Thioredoxin_domain"/>
</dbReference>
<evidence type="ECO:0000313" key="12">
    <source>
        <dbReference type="EnsemblMetazoa" id="GAUT004066-PA"/>
    </source>
</evidence>
<keyword evidence="6" id="KW-1015">Disulfide bond</keyword>
<dbReference type="AlphaFoldDB" id="A0A1A9UGH7"/>
<evidence type="ECO:0000256" key="4">
    <source>
        <dbReference type="ARBA" id="ARBA00022862"/>
    </source>
</evidence>
<dbReference type="PANTHER" id="PTHR10681">
    <property type="entry name" value="THIOREDOXIN PEROXIDASE"/>
    <property type="match status" value="1"/>
</dbReference>
<dbReference type="InterPro" id="IPR000866">
    <property type="entry name" value="AhpC/TSA"/>
</dbReference>
<dbReference type="InterPro" id="IPR019479">
    <property type="entry name" value="Peroxiredoxin_C"/>
</dbReference>
<feature type="active site" description="Cysteine sulfenic acid (-SOH) intermediate; for peroxidase activity" evidence="10">
    <location>
        <position position="47"/>
    </location>
</feature>
<evidence type="ECO:0000259" key="11">
    <source>
        <dbReference type="PROSITE" id="PS51352"/>
    </source>
</evidence>
<dbReference type="EnsemblMetazoa" id="GAUT004066-RA">
    <property type="protein sequence ID" value="GAUT004066-PA"/>
    <property type="gene ID" value="GAUT004066"/>
</dbReference>
<dbReference type="GO" id="GO:0008379">
    <property type="term" value="F:thioredoxin peroxidase activity"/>
    <property type="evidence" value="ECO:0007669"/>
    <property type="project" value="TreeGrafter"/>
</dbReference>
<reference evidence="12" key="1">
    <citation type="submission" date="2020-05" db="UniProtKB">
        <authorList>
            <consortium name="EnsemblMetazoa"/>
        </authorList>
    </citation>
    <scope>IDENTIFICATION</scope>
    <source>
        <strain evidence="12">TTRI</strain>
    </source>
</reference>
<dbReference type="EC" id="1.11.1.24" evidence="2"/>
<dbReference type="VEuPathDB" id="VectorBase:GAUT004066"/>
<dbReference type="PROSITE" id="PS51352">
    <property type="entry name" value="THIOREDOXIN_2"/>
    <property type="match status" value="1"/>
</dbReference>
<feature type="domain" description="Thioredoxin" evidence="11">
    <location>
        <begin position="2"/>
        <end position="160"/>
    </location>
</feature>
<evidence type="ECO:0000256" key="8">
    <source>
        <dbReference type="ARBA" id="ARBA00049091"/>
    </source>
</evidence>
<dbReference type="SUPFAM" id="SSF52833">
    <property type="entry name" value="Thioredoxin-like"/>
    <property type="match status" value="1"/>
</dbReference>
<keyword evidence="7 9" id="KW-0676">Redox-active center</keyword>